<dbReference type="RefSeq" id="WP_034639617.1">
    <property type="nucleotide sequence ID" value="NZ_CBCSJC010000009.1"/>
</dbReference>
<dbReference type="AlphaFoldDB" id="A0A073JXB3"/>
<name>A0A073JXB3_9BACI</name>
<evidence type="ECO:0000256" key="1">
    <source>
        <dbReference type="SAM" id="Phobius"/>
    </source>
</evidence>
<evidence type="ECO:0000313" key="3">
    <source>
        <dbReference type="Proteomes" id="UP000027822"/>
    </source>
</evidence>
<protein>
    <submittedName>
        <fullName evidence="2">Uncharacterized protein</fullName>
    </submittedName>
</protein>
<feature type="transmembrane region" description="Helical" evidence="1">
    <location>
        <begin position="132"/>
        <end position="153"/>
    </location>
</feature>
<dbReference type="OrthoDB" id="2584692at2"/>
<dbReference type="STRING" id="574376.BAMA_02105"/>
<keyword evidence="3" id="KW-1185">Reference proteome</keyword>
<feature type="transmembrane region" description="Helical" evidence="1">
    <location>
        <begin position="9"/>
        <end position="28"/>
    </location>
</feature>
<keyword evidence="1" id="KW-1133">Transmembrane helix</keyword>
<sequence length="204" mass="24169">MWGKLEQAVLWIISYIPVLLIALYRHVFEKKVSEAGYIRFCGYQISDYFIHIIVVISLMCLSVCLYLWAPKIMFKKLERKLMLKEKGQNVTVKKFERPSLNDYTFFLLTLILPLITVDFSSIVSFLVCFSVITFIIVLLIQIDYLIACPLFFVSSYKVWKVALLEKSERDEEYIIEGYVITKENDFFDKEHRIVKLIRNVYFLI</sequence>
<dbReference type="eggNOG" id="ENOG5032ASM">
    <property type="taxonomic scope" value="Bacteria"/>
</dbReference>
<keyword evidence="1" id="KW-0472">Membrane</keyword>
<accession>A0A073JXB3</accession>
<dbReference type="Proteomes" id="UP000027822">
    <property type="component" value="Unassembled WGS sequence"/>
</dbReference>
<organism evidence="2 3">
    <name type="scientific">Bacillus manliponensis</name>
    <dbReference type="NCBI Taxonomy" id="574376"/>
    <lineage>
        <taxon>Bacteria</taxon>
        <taxon>Bacillati</taxon>
        <taxon>Bacillota</taxon>
        <taxon>Bacilli</taxon>
        <taxon>Bacillales</taxon>
        <taxon>Bacillaceae</taxon>
        <taxon>Bacillus</taxon>
        <taxon>Bacillus cereus group</taxon>
    </lineage>
</organism>
<feature type="transmembrane region" description="Helical" evidence="1">
    <location>
        <begin position="103"/>
        <end position="126"/>
    </location>
</feature>
<feature type="transmembrane region" description="Helical" evidence="1">
    <location>
        <begin position="48"/>
        <end position="69"/>
    </location>
</feature>
<gene>
    <name evidence="2" type="ORF">BAMA_02105</name>
</gene>
<proteinExistence type="predicted"/>
<evidence type="ECO:0000313" key="2">
    <source>
        <dbReference type="EMBL" id="KEK18891.1"/>
    </source>
</evidence>
<keyword evidence="1" id="KW-0812">Transmembrane</keyword>
<reference evidence="2 3" key="1">
    <citation type="submission" date="2014-06" db="EMBL/GenBank/DDBJ databases">
        <title>Draft genome sequence of Bacillus manliponensis JCM 15802 (MCCC 1A00708).</title>
        <authorList>
            <person name="Lai Q."/>
            <person name="Liu Y."/>
            <person name="Shao Z."/>
        </authorList>
    </citation>
    <scope>NUCLEOTIDE SEQUENCE [LARGE SCALE GENOMIC DNA]</scope>
    <source>
        <strain evidence="2 3">JCM 15802</strain>
    </source>
</reference>
<comment type="caution">
    <text evidence="2">The sequence shown here is derived from an EMBL/GenBank/DDBJ whole genome shotgun (WGS) entry which is preliminary data.</text>
</comment>
<dbReference type="EMBL" id="JOTN01000010">
    <property type="protein sequence ID" value="KEK18891.1"/>
    <property type="molecule type" value="Genomic_DNA"/>
</dbReference>